<name>A0A2B7WTS3_9EURO</name>
<evidence type="ECO:0000313" key="9">
    <source>
        <dbReference type="EMBL" id="PGH02774.1"/>
    </source>
</evidence>
<dbReference type="CDD" id="cd00067">
    <property type="entry name" value="GAL4"/>
    <property type="match status" value="1"/>
</dbReference>
<dbReference type="Proteomes" id="UP000223968">
    <property type="component" value="Unassembled WGS sequence"/>
</dbReference>
<feature type="compositionally biased region" description="Polar residues" evidence="7">
    <location>
        <begin position="1"/>
        <end position="12"/>
    </location>
</feature>
<dbReference type="AlphaFoldDB" id="A0A2B7WTS3"/>
<dbReference type="Gene3D" id="4.10.240.10">
    <property type="entry name" value="Zn(2)-C6 fungal-type DNA-binding domain"/>
    <property type="match status" value="1"/>
</dbReference>
<dbReference type="InterPro" id="IPR036864">
    <property type="entry name" value="Zn2-C6_fun-type_DNA-bd_sf"/>
</dbReference>
<sequence length="647" mass="72858">MPKILSQRSANDANRPVPKKRPRTRSGCLTCRIRRIKCDEARPSCVKCTSTGRKCDGYAPQPLSKKELAIALGKQSQQTPFSKRQTSASLIHPPQPPLLSEALDETERQCLDFFRSDTASISGVFFCPGFWQSIVLQVSHIEPAIKHGLIALGSLHKRFQLETAEGTTCPNRCQEIHERSQYAMVHYGKAVGYAKKLLADVEAAHNRQEEAKNIDIAFIACIIFVCYENLAGNYETSTMHLRSGLRVLEEHERQRNALKDVNVIADKSGACDSAGARKTSNPNTLPILPAPSPIRPTICRLLRRLEVQCLALSGMREIYMYGGKYPPFSQEEYAEPQPVPPDFMEGGMQEASSYLIDIIRWLFKLGAFLQVLKGPFSEYMQEDEESSGVPATRYPTEADSGHIFYLLQRCEQHLQDWNTAYQRTLPCLSTHPSCVEHRTSAVLHIYYICAILIVQAGKTGTETAWDNFLPTIRDTIDTVEKLIVCRKSDEYYEQNGSEAFLVSLEIGVIIPLFFLGHRCRDPVIRQRIISLLSSPPFMRESRWDSLGAAAVIRRIMEIEESEARRLHGQLHSPPYTDSTLPPDADCGINESATMEYPVLSSAEDIPEQARVRAILPGLKAVDRVVEVEFAMKPDGKQWVVRRERISF</sequence>
<keyword evidence="6" id="KW-0539">Nucleus</keyword>
<dbReference type="EMBL" id="PDNB01000155">
    <property type="protein sequence ID" value="PGH02774.1"/>
    <property type="molecule type" value="Genomic_DNA"/>
</dbReference>
<dbReference type="PROSITE" id="PS00463">
    <property type="entry name" value="ZN2_CY6_FUNGAL_1"/>
    <property type="match status" value="1"/>
</dbReference>
<dbReference type="PROSITE" id="PS50048">
    <property type="entry name" value="ZN2_CY6_FUNGAL_2"/>
    <property type="match status" value="1"/>
</dbReference>
<dbReference type="SUPFAM" id="SSF57701">
    <property type="entry name" value="Zn2/Cys6 DNA-binding domain"/>
    <property type="match status" value="1"/>
</dbReference>
<accession>A0A2B7WTS3</accession>
<dbReference type="OrthoDB" id="2593732at2759"/>
<evidence type="ECO:0000256" key="7">
    <source>
        <dbReference type="SAM" id="MobiDB-lite"/>
    </source>
</evidence>
<reference evidence="9 10" key="1">
    <citation type="submission" date="2017-10" db="EMBL/GenBank/DDBJ databases">
        <title>Comparative genomics in systemic dimorphic fungi from Ajellomycetaceae.</title>
        <authorList>
            <person name="Munoz J.F."/>
            <person name="Mcewen J.G."/>
            <person name="Clay O.K."/>
            <person name="Cuomo C.A."/>
        </authorList>
    </citation>
    <scope>NUCLEOTIDE SEQUENCE [LARGE SCALE GENOMIC DNA]</scope>
    <source>
        <strain evidence="9 10">UAMH5409</strain>
    </source>
</reference>
<keyword evidence="2" id="KW-0862">Zinc</keyword>
<dbReference type="InterPro" id="IPR021858">
    <property type="entry name" value="Fun_TF"/>
</dbReference>
<dbReference type="SMART" id="SM00066">
    <property type="entry name" value="GAL4"/>
    <property type="match status" value="1"/>
</dbReference>
<keyword evidence="10" id="KW-1185">Reference proteome</keyword>
<keyword evidence="3" id="KW-0805">Transcription regulation</keyword>
<evidence type="ECO:0000256" key="4">
    <source>
        <dbReference type="ARBA" id="ARBA00023125"/>
    </source>
</evidence>
<organism evidence="9 10">
    <name type="scientific">Helicocarpus griseus UAMH5409</name>
    <dbReference type="NCBI Taxonomy" id="1447875"/>
    <lineage>
        <taxon>Eukaryota</taxon>
        <taxon>Fungi</taxon>
        <taxon>Dikarya</taxon>
        <taxon>Ascomycota</taxon>
        <taxon>Pezizomycotina</taxon>
        <taxon>Eurotiomycetes</taxon>
        <taxon>Eurotiomycetidae</taxon>
        <taxon>Onygenales</taxon>
        <taxon>Ajellomycetaceae</taxon>
        <taxon>Helicocarpus</taxon>
    </lineage>
</organism>
<feature type="region of interest" description="Disordered" evidence="7">
    <location>
        <begin position="1"/>
        <end position="24"/>
    </location>
</feature>
<dbReference type="GO" id="GO:0003677">
    <property type="term" value="F:DNA binding"/>
    <property type="evidence" value="ECO:0007669"/>
    <property type="project" value="UniProtKB-KW"/>
</dbReference>
<evidence type="ECO:0000256" key="5">
    <source>
        <dbReference type="ARBA" id="ARBA00023163"/>
    </source>
</evidence>
<evidence type="ECO:0000256" key="3">
    <source>
        <dbReference type="ARBA" id="ARBA00023015"/>
    </source>
</evidence>
<evidence type="ECO:0000256" key="6">
    <source>
        <dbReference type="ARBA" id="ARBA00023242"/>
    </source>
</evidence>
<gene>
    <name evidence="9" type="ORF">AJ79_07539</name>
</gene>
<dbReference type="PANTHER" id="PTHR36206">
    <property type="entry name" value="ASPERCRYPTIN BIOSYNTHESIS CLUSTER-SPECIFIC TRANSCRIPTION REGULATOR ATNN-RELATED"/>
    <property type="match status" value="1"/>
</dbReference>
<protein>
    <recommendedName>
        <fullName evidence="8">Zn(2)-C6 fungal-type domain-containing protein</fullName>
    </recommendedName>
</protein>
<feature type="domain" description="Zn(2)-C6 fungal-type" evidence="8">
    <location>
        <begin position="27"/>
        <end position="55"/>
    </location>
</feature>
<dbReference type="Pfam" id="PF11951">
    <property type="entry name" value="Fungal_trans_2"/>
    <property type="match status" value="1"/>
</dbReference>
<dbReference type="GO" id="GO:0008270">
    <property type="term" value="F:zinc ion binding"/>
    <property type="evidence" value="ECO:0007669"/>
    <property type="project" value="InterPro"/>
</dbReference>
<evidence type="ECO:0000259" key="8">
    <source>
        <dbReference type="PROSITE" id="PS50048"/>
    </source>
</evidence>
<dbReference type="InterPro" id="IPR001138">
    <property type="entry name" value="Zn2Cys6_DnaBD"/>
</dbReference>
<dbReference type="STRING" id="1447875.A0A2B7WTS3"/>
<dbReference type="Pfam" id="PF00172">
    <property type="entry name" value="Zn_clus"/>
    <property type="match status" value="1"/>
</dbReference>
<dbReference type="GO" id="GO:0000981">
    <property type="term" value="F:DNA-binding transcription factor activity, RNA polymerase II-specific"/>
    <property type="evidence" value="ECO:0007669"/>
    <property type="project" value="InterPro"/>
</dbReference>
<dbReference type="InterPro" id="IPR052360">
    <property type="entry name" value="Transcr_Regulatory_Proteins"/>
</dbReference>
<evidence type="ECO:0000313" key="10">
    <source>
        <dbReference type="Proteomes" id="UP000223968"/>
    </source>
</evidence>
<dbReference type="PANTHER" id="PTHR36206:SF12">
    <property type="entry name" value="ASPERCRYPTIN BIOSYNTHESIS CLUSTER-SPECIFIC TRANSCRIPTION REGULATOR ATNN-RELATED"/>
    <property type="match status" value="1"/>
</dbReference>
<evidence type="ECO:0000256" key="1">
    <source>
        <dbReference type="ARBA" id="ARBA00022723"/>
    </source>
</evidence>
<keyword evidence="4" id="KW-0238">DNA-binding</keyword>
<keyword evidence="1" id="KW-0479">Metal-binding</keyword>
<comment type="caution">
    <text evidence="9">The sequence shown here is derived from an EMBL/GenBank/DDBJ whole genome shotgun (WGS) entry which is preliminary data.</text>
</comment>
<evidence type="ECO:0000256" key="2">
    <source>
        <dbReference type="ARBA" id="ARBA00022833"/>
    </source>
</evidence>
<keyword evidence="5" id="KW-0804">Transcription</keyword>
<proteinExistence type="predicted"/>